<dbReference type="SMART" id="SM00382">
    <property type="entry name" value="AAA"/>
    <property type="match status" value="2"/>
</dbReference>
<evidence type="ECO:0000256" key="1">
    <source>
        <dbReference type="ARBA" id="ARBA00012513"/>
    </source>
</evidence>
<evidence type="ECO:0000256" key="2">
    <source>
        <dbReference type="ARBA" id="ARBA00022553"/>
    </source>
</evidence>
<dbReference type="InterPro" id="IPR030665">
    <property type="entry name" value="KaiC"/>
</dbReference>
<keyword evidence="5" id="KW-0418">Kinase</keyword>
<dbReference type="Pfam" id="PF06745">
    <property type="entry name" value="ATPase"/>
    <property type="match status" value="2"/>
</dbReference>
<evidence type="ECO:0000256" key="7">
    <source>
        <dbReference type="SAM" id="Coils"/>
    </source>
</evidence>
<feature type="domain" description="KaiC" evidence="8">
    <location>
        <begin position="16"/>
        <end position="255"/>
    </location>
</feature>
<protein>
    <recommendedName>
        <fullName evidence="1">non-specific serine/threonine protein kinase</fullName>
        <ecNumber evidence="1">2.7.11.1</ecNumber>
    </recommendedName>
</protein>
<dbReference type="InterPro" id="IPR051347">
    <property type="entry name" value="Circadian_clock_KaiC-rel"/>
</dbReference>
<dbReference type="SUPFAM" id="SSF52540">
    <property type="entry name" value="P-loop containing nucleoside triphosphate hydrolases"/>
    <property type="match status" value="2"/>
</dbReference>
<feature type="domain" description="KaiC" evidence="8">
    <location>
        <begin position="256"/>
        <end position="489"/>
    </location>
</feature>
<proteinExistence type="predicted"/>
<dbReference type="PRINTS" id="PR01874">
    <property type="entry name" value="DNAREPAIRADA"/>
</dbReference>
<dbReference type="InterPro" id="IPR010624">
    <property type="entry name" value="KaiC_dom"/>
</dbReference>
<dbReference type="Proteomes" id="UP001525961">
    <property type="component" value="Unassembled WGS sequence"/>
</dbReference>
<keyword evidence="6" id="KW-0378">Hydrolase</keyword>
<keyword evidence="4" id="KW-0677">Repeat</keyword>
<dbReference type="InterPro" id="IPR027417">
    <property type="entry name" value="P-loop_NTPase"/>
</dbReference>
<evidence type="ECO:0000256" key="3">
    <source>
        <dbReference type="ARBA" id="ARBA00022679"/>
    </source>
</evidence>
<name>A0ABT2N2L2_9CYAN</name>
<keyword evidence="3 9" id="KW-0808">Transferase</keyword>
<evidence type="ECO:0000256" key="4">
    <source>
        <dbReference type="ARBA" id="ARBA00022737"/>
    </source>
</evidence>
<dbReference type="PROSITE" id="PS51146">
    <property type="entry name" value="KAIC"/>
    <property type="match status" value="2"/>
</dbReference>
<dbReference type="InterPro" id="IPR014774">
    <property type="entry name" value="KaiC-like_dom"/>
</dbReference>
<evidence type="ECO:0000256" key="5">
    <source>
        <dbReference type="ARBA" id="ARBA00022777"/>
    </source>
</evidence>
<feature type="coiled-coil region" evidence="7">
    <location>
        <begin position="493"/>
        <end position="556"/>
    </location>
</feature>
<sequence length="577" mass="64974">MIQQNFKGNNEPQELTKCPSGIRGLDEITGGGLPQGRPTLVCGTAGCGKTLMAMQFLIKGVEDYDEPGVFLSFEETVEELRQNVISLGWDVKALQDQKKLGIDYVHIDRSEFQETGEYNLEGLFLRLAIAIDRVQAKRVALDTLEVLFGGLDNEAIVRSELRRLFRWLKDKGVTAIVTAESGEHSLTRQGLEEYVSDCVIRLQQQVSDRIATRTLHIVKYRGSKHGSNEYPFLIEKDGISVVPITSIGLNHQVSTERISTGIDRLDAMLGGQGFYRGSSVLISGTAGTGKSTVAAHFAQATCSRGERCLYIAFEESPNQIIRNMRSIGLDLESYVQDGLLVFQSVRPTLYGLEMHLVKFYHAIETLKPQVVIVDPISNLHYVGNDIEVKSFLMRLIDFLKTHIITSLMTSLTISSSTSLERTDIGVSSLMDTWLMLRDMETNGERNRLLYLLKSRGMEHSNQVREFRLSSSGVELIKAYLGPGGVLTGSARAVQESREQADTLLRQKEIETKQRNIEQKRAVIEAKIQALRADFELEKAEIERMIHKEELEEKIHQQTEIKMGQMRRFDENSDLERL</sequence>
<dbReference type="NCBIfam" id="NF006799">
    <property type="entry name" value="PRK09302.1"/>
    <property type="match status" value="1"/>
</dbReference>
<dbReference type="PANTHER" id="PTHR42926:SF1">
    <property type="entry name" value="CIRCADIAN CLOCK OSCILLATOR PROTEIN KAIC 1"/>
    <property type="match status" value="1"/>
</dbReference>
<evidence type="ECO:0000259" key="8">
    <source>
        <dbReference type="PROSITE" id="PS51146"/>
    </source>
</evidence>
<evidence type="ECO:0000313" key="10">
    <source>
        <dbReference type="Proteomes" id="UP001525961"/>
    </source>
</evidence>
<dbReference type="GO" id="GO:0004674">
    <property type="term" value="F:protein serine/threonine kinase activity"/>
    <property type="evidence" value="ECO:0007669"/>
    <property type="project" value="UniProtKB-EC"/>
</dbReference>
<evidence type="ECO:0000256" key="6">
    <source>
        <dbReference type="ARBA" id="ARBA00022801"/>
    </source>
</evidence>
<keyword evidence="7" id="KW-0175">Coiled coil</keyword>
<dbReference type="EMBL" id="JAMXFA010000003">
    <property type="protein sequence ID" value="MCT7976696.1"/>
    <property type="molecule type" value="Genomic_DNA"/>
</dbReference>
<comment type="caution">
    <text evidence="9">The sequence shown here is derived from an EMBL/GenBank/DDBJ whole genome shotgun (WGS) entry which is preliminary data.</text>
</comment>
<dbReference type="PANTHER" id="PTHR42926">
    <property type="match status" value="1"/>
</dbReference>
<reference evidence="9 10" key="1">
    <citation type="journal article" date="2022" name="Front. Microbiol.">
        <title>High genomic differentiation and limited gene flow indicate recent cryptic speciation within the genus Laspinema (cyanobacteria).</title>
        <authorList>
            <person name="Stanojkovic A."/>
            <person name="Skoupy S."/>
            <person name="Skaloud P."/>
            <person name="Dvorak P."/>
        </authorList>
    </citation>
    <scope>NUCLEOTIDE SEQUENCE [LARGE SCALE GENOMIC DNA]</scope>
    <source>
        <strain evidence="9 10">D3b</strain>
    </source>
</reference>
<dbReference type="RefSeq" id="WP_261201090.1">
    <property type="nucleotide sequence ID" value="NZ_JAMXFA010000003.1"/>
</dbReference>
<organism evidence="9 10">
    <name type="scientific">Laspinema olomoucense D3b</name>
    <dbReference type="NCBI Taxonomy" id="2953688"/>
    <lineage>
        <taxon>Bacteria</taxon>
        <taxon>Bacillati</taxon>
        <taxon>Cyanobacteriota</taxon>
        <taxon>Cyanophyceae</taxon>
        <taxon>Oscillatoriophycideae</taxon>
        <taxon>Oscillatoriales</taxon>
        <taxon>Laspinemataceae</taxon>
        <taxon>Laspinema</taxon>
        <taxon>Laspinema olomoucense</taxon>
    </lineage>
</organism>
<gene>
    <name evidence="9" type="primary">kaiC</name>
    <name evidence="9" type="ORF">NG792_03015</name>
</gene>
<dbReference type="PIRSF" id="PIRSF039117">
    <property type="entry name" value="KaiC"/>
    <property type="match status" value="1"/>
</dbReference>
<keyword evidence="10" id="KW-1185">Reference proteome</keyword>
<accession>A0ABT2N2L2</accession>
<dbReference type="InterPro" id="IPR003593">
    <property type="entry name" value="AAA+_ATPase"/>
</dbReference>
<dbReference type="Gene3D" id="3.40.50.300">
    <property type="entry name" value="P-loop containing nucleotide triphosphate hydrolases"/>
    <property type="match status" value="2"/>
</dbReference>
<dbReference type="EC" id="2.7.11.1" evidence="1"/>
<keyword evidence="2" id="KW-0597">Phosphoprotein</keyword>
<evidence type="ECO:0000313" key="9">
    <source>
        <dbReference type="EMBL" id="MCT7976696.1"/>
    </source>
</evidence>